<keyword evidence="8" id="KW-0969">Cilium</keyword>
<keyword evidence="5" id="KW-0964">Secreted</keyword>
<dbReference type="Pfam" id="PF02465">
    <property type="entry name" value="FliD_N"/>
    <property type="match status" value="1"/>
</dbReference>
<comment type="function">
    <text evidence="5">Required for morphogenesis and for the elongation of the flagellar filament by facilitating polymerization of the flagellin monomers at the tip of growing filament. Forms a capping structure, which prevents flagellin subunits (transported through the central channel of the flagellum) from leaking out without polymerization at the distal end.</text>
</comment>
<comment type="subunit">
    <text evidence="2 5">Homopentamer.</text>
</comment>
<dbReference type="PANTHER" id="PTHR30288:SF0">
    <property type="entry name" value="FLAGELLAR HOOK-ASSOCIATED PROTEIN 2"/>
    <property type="match status" value="1"/>
</dbReference>
<keyword evidence="3" id="KW-0175">Coiled coil</keyword>
<sequence length="481" mass="50948">MPDLTFTGIGSGLQVSEIVSAIVGAETAPYVSRSNKQQAEITTDISAVGALKSALENLTESISDLADADNFQLRTAQGSDGFVSLSASKDAQIGNYSVKVDALAQAHKLSSGAFAADEHISDGIGMVTIEVGSNSFSTMLSPTNTLEDLRDQINNGPLVGSDKNDSVIATIITGDDGQHLVLTSKETGLSNAIKVTVQDGDGNNTDNAGLSRLAYDVSDPDSLNHIKNLSEVTKALDAQITIDGTLVVTNGTNEFKDAIDGVDITVKKQHDVDDDISSINVSENNSNIQPGLEKFVESYNELQKLNKQLGVAGESGNGPLAGDSLLRGVMGKLRQELSNSFDTGNGNTLSLAEIGLESDRYGVLSLDTEKLDKAIESDISGVQQLFVGTDSADGFASSIKELTSFYTDADGLIQTRIDSRTAQLDRLDDDRVAFGLRMESLEARLYAQYNAMDLIVANLTATGSYITAQLDNMPGVVRKES</sequence>
<dbReference type="RefSeq" id="WP_033094017.1">
    <property type="nucleotide sequence ID" value="NZ_JQED01000029.1"/>
</dbReference>
<protein>
    <recommendedName>
        <fullName evidence="5">Flagellar hook-associated protein 2</fullName>
        <shortName evidence="5">HAP2</shortName>
    </recommendedName>
    <alternativeName>
        <fullName evidence="5">Flagellar cap protein</fullName>
    </alternativeName>
</protein>
<evidence type="ECO:0000256" key="5">
    <source>
        <dbReference type="RuleBase" id="RU362066"/>
    </source>
</evidence>
<comment type="subcellular location">
    <subcellularLocation>
        <location evidence="5">Secreted</location>
    </subcellularLocation>
    <subcellularLocation>
        <location evidence="5">Bacterial flagellum</location>
    </subcellularLocation>
</comment>
<evidence type="ECO:0000256" key="2">
    <source>
        <dbReference type="ARBA" id="ARBA00011255"/>
    </source>
</evidence>
<gene>
    <name evidence="8" type="ORF">ND2E_3257</name>
</gene>
<dbReference type="AlphaFoldDB" id="A0A099KN79"/>
<evidence type="ECO:0000256" key="1">
    <source>
        <dbReference type="ARBA" id="ARBA00009764"/>
    </source>
</evidence>
<keyword evidence="8" id="KW-0282">Flagellum</keyword>
<name>A0A099KN79_COLPS</name>
<evidence type="ECO:0000259" key="6">
    <source>
        <dbReference type="Pfam" id="PF02465"/>
    </source>
</evidence>
<dbReference type="GO" id="GO:0005576">
    <property type="term" value="C:extracellular region"/>
    <property type="evidence" value="ECO:0007669"/>
    <property type="project" value="UniProtKB-SubCell"/>
</dbReference>
<dbReference type="OrthoDB" id="9810816at2"/>
<comment type="caution">
    <text evidence="8">The sequence shown here is derived from an EMBL/GenBank/DDBJ whole genome shotgun (WGS) entry which is preliminary data.</text>
</comment>
<evidence type="ECO:0000313" key="9">
    <source>
        <dbReference type="Proteomes" id="UP000029843"/>
    </source>
</evidence>
<evidence type="ECO:0000259" key="7">
    <source>
        <dbReference type="Pfam" id="PF07195"/>
    </source>
</evidence>
<evidence type="ECO:0000256" key="4">
    <source>
        <dbReference type="ARBA" id="ARBA00023143"/>
    </source>
</evidence>
<dbReference type="InterPro" id="IPR003481">
    <property type="entry name" value="FliD_N"/>
</dbReference>
<dbReference type="Pfam" id="PF07195">
    <property type="entry name" value="FliD_C"/>
    <property type="match status" value="1"/>
</dbReference>
<feature type="domain" description="Flagellar hook-associated protein 2 N-terminal" evidence="6">
    <location>
        <begin position="11"/>
        <end position="107"/>
    </location>
</feature>
<evidence type="ECO:0000313" key="8">
    <source>
        <dbReference type="EMBL" id="KGJ91392.1"/>
    </source>
</evidence>
<keyword evidence="4 5" id="KW-0975">Bacterial flagellum</keyword>
<comment type="similarity">
    <text evidence="1 5">Belongs to the FliD family.</text>
</comment>
<evidence type="ECO:0000256" key="3">
    <source>
        <dbReference type="ARBA" id="ARBA00023054"/>
    </source>
</evidence>
<dbReference type="InterPro" id="IPR040026">
    <property type="entry name" value="FliD"/>
</dbReference>
<accession>A0A099KN79</accession>
<dbReference type="PATRIC" id="fig|28229.4.peg.2307"/>
<dbReference type="GO" id="GO:0071973">
    <property type="term" value="P:bacterial-type flagellum-dependent cell motility"/>
    <property type="evidence" value="ECO:0007669"/>
    <property type="project" value="TreeGrafter"/>
</dbReference>
<organism evidence="8 9">
    <name type="scientific">Colwellia psychrerythraea</name>
    <name type="common">Vibrio psychroerythus</name>
    <dbReference type="NCBI Taxonomy" id="28229"/>
    <lineage>
        <taxon>Bacteria</taxon>
        <taxon>Pseudomonadati</taxon>
        <taxon>Pseudomonadota</taxon>
        <taxon>Gammaproteobacteria</taxon>
        <taxon>Alteromonadales</taxon>
        <taxon>Colwelliaceae</taxon>
        <taxon>Colwellia</taxon>
    </lineage>
</organism>
<keyword evidence="8" id="KW-0966">Cell projection</keyword>
<feature type="domain" description="Flagellar hook-associated protein 2 C-terminal" evidence="7">
    <location>
        <begin position="235"/>
        <end position="459"/>
    </location>
</feature>
<dbReference type="PANTHER" id="PTHR30288">
    <property type="entry name" value="FLAGELLAR CAP/ASSEMBLY PROTEIN FLID"/>
    <property type="match status" value="1"/>
</dbReference>
<dbReference type="GO" id="GO:0009424">
    <property type="term" value="C:bacterial-type flagellum hook"/>
    <property type="evidence" value="ECO:0007669"/>
    <property type="project" value="UniProtKB-UniRule"/>
</dbReference>
<dbReference type="Proteomes" id="UP000029843">
    <property type="component" value="Unassembled WGS sequence"/>
</dbReference>
<dbReference type="GO" id="GO:0007155">
    <property type="term" value="P:cell adhesion"/>
    <property type="evidence" value="ECO:0007669"/>
    <property type="project" value="InterPro"/>
</dbReference>
<reference evidence="8 9" key="1">
    <citation type="submission" date="2014-08" db="EMBL/GenBank/DDBJ databases">
        <title>Genomic and Phenotypic Diversity of Colwellia psychrerythraea strains from Disparate Marine Basins.</title>
        <authorList>
            <person name="Techtmann S.M."/>
            <person name="Stelling S.C."/>
            <person name="Utturkar S.M."/>
            <person name="Alshibli N."/>
            <person name="Harris A."/>
            <person name="Brown S.D."/>
            <person name="Hazen T.C."/>
        </authorList>
    </citation>
    <scope>NUCLEOTIDE SEQUENCE [LARGE SCALE GENOMIC DNA]</scope>
    <source>
        <strain evidence="8 9">ND2E</strain>
    </source>
</reference>
<proteinExistence type="inferred from homology"/>
<dbReference type="InterPro" id="IPR010809">
    <property type="entry name" value="FliD_C"/>
</dbReference>
<dbReference type="GO" id="GO:0009421">
    <property type="term" value="C:bacterial-type flagellum filament cap"/>
    <property type="evidence" value="ECO:0007669"/>
    <property type="project" value="InterPro"/>
</dbReference>
<dbReference type="EMBL" id="JQED01000029">
    <property type="protein sequence ID" value="KGJ91392.1"/>
    <property type="molecule type" value="Genomic_DNA"/>
</dbReference>